<feature type="domain" description="2-cysteine adaptor" evidence="1">
    <location>
        <begin position="16"/>
        <end position="39"/>
    </location>
</feature>
<proteinExistence type="predicted"/>
<reference evidence="2" key="1">
    <citation type="journal article" date="2020" name="Nature">
        <title>Giant virus diversity and host interactions through global metagenomics.</title>
        <authorList>
            <person name="Schulz F."/>
            <person name="Roux S."/>
            <person name="Paez-Espino D."/>
            <person name="Jungbluth S."/>
            <person name="Walsh D.A."/>
            <person name="Denef V.J."/>
            <person name="McMahon K.D."/>
            <person name="Konstantinidis K.T."/>
            <person name="Eloe-Fadrosh E.A."/>
            <person name="Kyrpides N.C."/>
            <person name="Woyke T."/>
        </authorList>
    </citation>
    <scope>NUCLEOTIDE SEQUENCE</scope>
    <source>
        <strain evidence="2">GVMAG-M-3300025860-12</strain>
    </source>
</reference>
<dbReference type="Pfam" id="PF08793">
    <property type="entry name" value="2C_adapt"/>
    <property type="match status" value="1"/>
</dbReference>
<evidence type="ECO:0000313" key="2">
    <source>
        <dbReference type="EMBL" id="QHU00237.1"/>
    </source>
</evidence>
<dbReference type="AlphaFoldDB" id="A0A6C0J6I8"/>
<sequence>MDSELIKDLNITEIIDWYNNKYINPRTKRKIKEKGKLYEFFKDKYEKIFPNDINFFQADHIDPVSLTEIWVIRNNKKEFVYPDYENLLLYKDKNDIVNCFEKDTINYFIHHKINIHPVTSTEIPQEVLNIIEYKEIIINKTIEHLALDVFQLFNNISVFVDHKEYIKLSEDKLNKLYYETFEFFHQNLPENKINTIKELGKDKNIEIYEIKCEQFTEKIFEDKQKFILDIFKFLLDFKDDDVKLMTYYIILGGLSLFIPKIKTDYPDFCFNF</sequence>
<dbReference type="InterPro" id="IPR014901">
    <property type="entry name" value="2-cysteine_adaptor"/>
</dbReference>
<name>A0A6C0J6I8_9ZZZZ</name>
<accession>A0A6C0J6I8</accession>
<evidence type="ECO:0000259" key="1">
    <source>
        <dbReference type="Pfam" id="PF08793"/>
    </source>
</evidence>
<organism evidence="2">
    <name type="scientific">viral metagenome</name>
    <dbReference type="NCBI Taxonomy" id="1070528"/>
    <lineage>
        <taxon>unclassified sequences</taxon>
        <taxon>metagenomes</taxon>
        <taxon>organismal metagenomes</taxon>
    </lineage>
</organism>
<protein>
    <recommendedName>
        <fullName evidence="1">2-cysteine adaptor domain-containing protein</fullName>
    </recommendedName>
</protein>
<dbReference type="EMBL" id="MN740324">
    <property type="protein sequence ID" value="QHU00237.1"/>
    <property type="molecule type" value="Genomic_DNA"/>
</dbReference>